<dbReference type="Pfam" id="PF01022">
    <property type="entry name" value="HTH_5"/>
    <property type="match status" value="1"/>
</dbReference>
<dbReference type="Gene3D" id="1.10.10.10">
    <property type="entry name" value="Winged helix-like DNA-binding domain superfamily/Winged helix DNA-binding domain"/>
    <property type="match status" value="1"/>
</dbReference>
<dbReference type="GO" id="GO:0003677">
    <property type="term" value="F:DNA binding"/>
    <property type="evidence" value="ECO:0007669"/>
    <property type="project" value="UniProtKB-KW"/>
</dbReference>
<evidence type="ECO:0000256" key="1">
    <source>
        <dbReference type="ARBA" id="ARBA00023125"/>
    </source>
</evidence>
<dbReference type="PANTHER" id="PTHR43031">
    <property type="entry name" value="FAD-DEPENDENT OXIDOREDUCTASE"/>
    <property type="match status" value="1"/>
</dbReference>
<dbReference type="InterPro" id="IPR001845">
    <property type="entry name" value="HTH_ArsR_DNA-bd_dom"/>
</dbReference>
<evidence type="ECO:0000313" key="5">
    <source>
        <dbReference type="Proteomes" id="UP000223370"/>
    </source>
</evidence>
<dbReference type="InterPro" id="IPR001763">
    <property type="entry name" value="Rhodanese-like_dom"/>
</dbReference>
<proteinExistence type="predicted"/>
<protein>
    <submittedName>
        <fullName evidence="4">ArsR family transcriptional regulator</fullName>
    </submittedName>
</protein>
<dbReference type="InterPro" id="IPR036390">
    <property type="entry name" value="WH_DNA-bd_sf"/>
</dbReference>
<dbReference type="PROSITE" id="PS50206">
    <property type="entry name" value="RHODANESE_3"/>
    <property type="match status" value="1"/>
</dbReference>
<dbReference type="AlphaFoldDB" id="A0A1Z5J4W5"/>
<name>A0A1Z5J4W5_9LACO</name>
<dbReference type="OrthoDB" id="9800872at2"/>
<dbReference type="CDD" id="cd00158">
    <property type="entry name" value="RHOD"/>
    <property type="match status" value="1"/>
</dbReference>
<dbReference type="SUPFAM" id="SSF46785">
    <property type="entry name" value="Winged helix' DNA-binding domain"/>
    <property type="match status" value="1"/>
</dbReference>
<dbReference type="Proteomes" id="UP000223370">
    <property type="component" value="Unassembled WGS sequence"/>
</dbReference>
<dbReference type="SMART" id="SM00450">
    <property type="entry name" value="RHOD"/>
    <property type="match status" value="1"/>
</dbReference>
<dbReference type="RefSeq" id="WP_098826076.1">
    <property type="nucleotide sequence ID" value="NZ_BCMJ01000011.1"/>
</dbReference>
<dbReference type="EMBL" id="BCMJ01000011">
    <property type="protein sequence ID" value="GAX08929.1"/>
    <property type="molecule type" value="Genomic_DNA"/>
</dbReference>
<keyword evidence="5" id="KW-1185">Reference proteome</keyword>
<sequence>MENLSVNYKDELYNSLAQLSRGIASNRRLEILDLLTQASKSVEEISKETGMSIANTSRHLQVLKDSHLVKTTRLGNRIIYRLASSQISDLIRLLINVGENSMSEMQHIEQQADHIPDVKTVSLTEAQRMQKETFLLDVRPQDEFAENHVDGAINIPLDQLSDSLSRLPKDQKIIVYCRGRLCVNANSAAQILNRAGFDAYSLNRSVLDWQDMSQIED</sequence>
<dbReference type="NCBIfam" id="NF033788">
    <property type="entry name" value="HTH_metalloreg"/>
    <property type="match status" value="1"/>
</dbReference>
<dbReference type="Pfam" id="PF00581">
    <property type="entry name" value="Rhodanese"/>
    <property type="match status" value="1"/>
</dbReference>
<dbReference type="CDD" id="cd00090">
    <property type="entry name" value="HTH_ARSR"/>
    <property type="match status" value="1"/>
</dbReference>
<comment type="caution">
    <text evidence="4">The sequence shown here is derived from an EMBL/GenBank/DDBJ whole genome shotgun (WGS) entry which is preliminary data.</text>
</comment>
<evidence type="ECO:0000259" key="3">
    <source>
        <dbReference type="PROSITE" id="PS50987"/>
    </source>
</evidence>
<gene>
    <name evidence="4" type="ORF">IWT5_02098</name>
</gene>
<dbReference type="InterPro" id="IPR036873">
    <property type="entry name" value="Rhodanese-like_dom_sf"/>
</dbReference>
<reference evidence="4 5" key="1">
    <citation type="submission" date="2015-11" db="EMBL/GenBank/DDBJ databases">
        <title>Draft genome sequences of new species of the genus Lactobacillus isolated from orchardgrass silage.</title>
        <authorList>
            <person name="Tohno M."/>
            <person name="Tanizawa Y."/>
            <person name="Arita M."/>
        </authorList>
    </citation>
    <scope>NUCLEOTIDE SEQUENCE [LARGE SCALE GENOMIC DNA]</scope>
    <source>
        <strain evidence="4 5">IWT5</strain>
    </source>
</reference>
<accession>A0A1Z5J4W5</accession>
<dbReference type="Gene3D" id="3.40.250.10">
    <property type="entry name" value="Rhodanese-like domain"/>
    <property type="match status" value="1"/>
</dbReference>
<dbReference type="PANTHER" id="PTHR43031:SF1">
    <property type="entry name" value="PYRIDINE NUCLEOTIDE-DISULPHIDE OXIDOREDUCTASE"/>
    <property type="match status" value="1"/>
</dbReference>
<dbReference type="InterPro" id="IPR011991">
    <property type="entry name" value="ArsR-like_HTH"/>
</dbReference>
<dbReference type="InterPro" id="IPR050229">
    <property type="entry name" value="GlpE_sulfurtransferase"/>
</dbReference>
<dbReference type="SUPFAM" id="SSF52821">
    <property type="entry name" value="Rhodanese/Cell cycle control phosphatase"/>
    <property type="match status" value="1"/>
</dbReference>
<dbReference type="GO" id="GO:0003700">
    <property type="term" value="F:DNA-binding transcription factor activity"/>
    <property type="evidence" value="ECO:0007669"/>
    <property type="project" value="InterPro"/>
</dbReference>
<dbReference type="InterPro" id="IPR036388">
    <property type="entry name" value="WH-like_DNA-bd_sf"/>
</dbReference>
<organism evidence="4 5">
    <name type="scientific">Secundilactobacillus silagincola</name>
    <dbReference type="NCBI Taxonomy" id="1714681"/>
    <lineage>
        <taxon>Bacteria</taxon>
        <taxon>Bacillati</taxon>
        <taxon>Bacillota</taxon>
        <taxon>Bacilli</taxon>
        <taxon>Lactobacillales</taxon>
        <taxon>Lactobacillaceae</taxon>
        <taxon>Secundilactobacillus</taxon>
    </lineage>
</organism>
<feature type="domain" description="Rhodanese" evidence="2">
    <location>
        <begin position="129"/>
        <end position="214"/>
    </location>
</feature>
<keyword evidence="1" id="KW-0238">DNA-binding</keyword>
<evidence type="ECO:0000259" key="2">
    <source>
        <dbReference type="PROSITE" id="PS50206"/>
    </source>
</evidence>
<dbReference type="PROSITE" id="PS50987">
    <property type="entry name" value="HTH_ARSR_2"/>
    <property type="match status" value="1"/>
</dbReference>
<feature type="domain" description="HTH arsR-type" evidence="3">
    <location>
        <begin position="8"/>
        <end position="102"/>
    </location>
</feature>
<evidence type="ECO:0000313" key="4">
    <source>
        <dbReference type="EMBL" id="GAX08929.1"/>
    </source>
</evidence>
<dbReference type="SMART" id="SM00418">
    <property type="entry name" value="HTH_ARSR"/>
    <property type="match status" value="1"/>
</dbReference>